<dbReference type="GO" id="GO:1990281">
    <property type="term" value="C:efflux pump complex"/>
    <property type="evidence" value="ECO:0007669"/>
    <property type="project" value="TreeGrafter"/>
</dbReference>
<dbReference type="Gene3D" id="1.10.287.470">
    <property type="entry name" value="Helix hairpin bin"/>
    <property type="match status" value="1"/>
</dbReference>
<accession>A0A918DLC7</accession>
<comment type="caution">
    <text evidence="2">The sequence shown here is derived from an EMBL/GenBank/DDBJ whole genome shotgun (WGS) entry which is preliminary data.</text>
</comment>
<dbReference type="AlphaFoldDB" id="A0A918DLC7"/>
<dbReference type="EMBL" id="BMLS01000004">
    <property type="protein sequence ID" value="GGO71369.1"/>
    <property type="molecule type" value="Genomic_DNA"/>
</dbReference>
<keyword evidence="1" id="KW-0732">Signal</keyword>
<proteinExistence type="predicted"/>
<dbReference type="Gene3D" id="2.40.50.100">
    <property type="match status" value="1"/>
</dbReference>
<dbReference type="SUPFAM" id="SSF111369">
    <property type="entry name" value="HlyD-like secretion proteins"/>
    <property type="match status" value="1"/>
</dbReference>
<sequence>MSISRRSVKPFIFAVALVSGMGTLVPTTAISAHASTTEEELSKKLLYTAVGSGVIDVEGGIHNVSANLSGITMAVQVKIGERVKKGQALARQNDLAEQVTLAKEIKKVERLKRQIALGKVRIERAEQELGRLKPLVDNGVMIALEYQRSEDQLFAFKIDNENRLSEIASANDEIELLKFNIEQRIIRSPVNGVIADITAKVGYGSSTENISSLFSIIPDTEKIVHAQIDIGALKDIYQGQNAIVSSKLNSNEFYQAKVDRIARYIELPGKEKDEKEQPSFSQKVKVYLTLVDKDMPLMIGQNVQIRFLKNAS</sequence>
<dbReference type="PANTHER" id="PTHR30469:SF38">
    <property type="entry name" value="HLYD FAMILY SECRETION PROTEIN"/>
    <property type="match status" value="1"/>
</dbReference>
<name>A0A918DLC7_9ALTE</name>
<dbReference type="RefSeq" id="WP_188696124.1">
    <property type="nucleotide sequence ID" value="NZ_BMLS01000004.1"/>
</dbReference>
<organism evidence="2 3">
    <name type="scientific">Bowmanella pacifica</name>
    <dbReference type="NCBI Taxonomy" id="502051"/>
    <lineage>
        <taxon>Bacteria</taxon>
        <taxon>Pseudomonadati</taxon>
        <taxon>Pseudomonadota</taxon>
        <taxon>Gammaproteobacteria</taxon>
        <taxon>Alteromonadales</taxon>
        <taxon>Alteromonadaceae</taxon>
        <taxon>Bowmanella</taxon>
    </lineage>
</organism>
<evidence type="ECO:0008006" key="4">
    <source>
        <dbReference type="Google" id="ProtNLM"/>
    </source>
</evidence>
<reference evidence="2" key="2">
    <citation type="submission" date="2020-09" db="EMBL/GenBank/DDBJ databases">
        <authorList>
            <person name="Sun Q."/>
            <person name="Zhou Y."/>
        </authorList>
    </citation>
    <scope>NUCLEOTIDE SEQUENCE</scope>
    <source>
        <strain evidence="2">CGMCC 1.7086</strain>
    </source>
</reference>
<evidence type="ECO:0000313" key="2">
    <source>
        <dbReference type="EMBL" id="GGO71369.1"/>
    </source>
</evidence>
<dbReference type="Proteomes" id="UP000606935">
    <property type="component" value="Unassembled WGS sequence"/>
</dbReference>
<reference evidence="2" key="1">
    <citation type="journal article" date="2014" name="Int. J. Syst. Evol. Microbiol.">
        <title>Complete genome sequence of Corynebacterium casei LMG S-19264T (=DSM 44701T), isolated from a smear-ripened cheese.</title>
        <authorList>
            <consortium name="US DOE Joint Genome Institute (JGI-PGF)"/>
            <person name="Walter F."/>
            <person name="Albersmeier A."/>
            <person name="Kalinowski J."/>
            <person name="Ruckert C."/>
        </authorList>
    </citation>
    <scope>NUCLEOTIDE SEQUENCE</scope>
    <source>
        <strain evidence="2">CGMCC 1.7086</strain>
    </source>
</reference>
<evidence type="ECO:0000256" key="1">
    <source>
        <dbReference type="SAM" id="SignalP"/>
    </source>
</evidence>
<gene>
    <name evidence="2" type="ORF">GCM10010982_27000</name>
</gene>
<feature type="chain" id="PRO_5036788674" description="RND efflux pump membrane fusion protein barrel-sandwich domain-containing protein" evidence="1">
    <location>
        <begin position="35"/>
        <end position="312"/>
    </location>
</feature>
<evidence type="ECO:0000313" key="3">
    <source>
        <dbReference type="Proteomes" id="UP000606935"/>
    </source>
</evidence>
<feature type="signal peptide" evidence="1">
    <location>
        <begin position="1"/>
        <end position="34"/>
    </location>
</feature>
<dbReference type="GO" id="GO:0015562">
    <property type="term" value="F:efflux transmembrane transporter activity"/>
    <property type="evidence" value="ECO:0007669"/>
    <property type="project" value="TreeGrafter"/>
</dbReference>
<dbReference type="PANTHER" id="PTHR30469">
    <property type="entry name" value="MULTIDRUG RESISTANCE PROTEIN MDTA"/>
    <property type="match status" value="1"/>
</dbReference>
<keyword evidence="3" id="KW-1185">Reference proteome</keyword>
<protein>
    <recommendedName>
        <fullName evidence="4">RND efflux pump membrane fusion protein barrel-sandwich domain-containing protein</fullName>
    </recommendedName>
</protein>